<reference evidence="1" key="1">
    <citation type="submission" date="2023-06" db="EMBL/GenBank/DDBJ databases">
        <title>Reference genome for the Northern bat (Eptesicus nilssonii), a most northern bat species.</title>
        <authorList>
            <person name="Laine V.N."/>
            <person name="Pulliainen A.T."/>
            <person name="Lilley T.M."/>
        </authorList>
    </citation>
    <scope>NUCLEOTIDE SEQUENCE</scope>
    <source>
        <strain evidence="1">BLF_Eptnil</strain>
        <tissue evidence="1">Kidney</tissue>
    </source>
</reference>
<accession>A0AA40IB13</accession>
<comment type="caution">
    <text evidence="1">The sequence shown here is derived from an EMBL/GenBank/DDBJ whole genome shotgun (WGS) entry which is preliminary data.</text>
</comment>
<organism evidence="1 2">
    <name type="scientific">Cnephaeus nilssonii</name>
    <name type="common">Northern bat</name>
    <name type="synonym">Eptesicus nilssonii</name>
    <dbReference type="NCBI Taxonomy" id="3371016"/>
    <lineage>
        <taxon>Eukaryota</taxon>
        <taxon>Metazoa</taxon>
        <taxon>Chordata</taxon>
        <taxon>Craniata</taxon>
        <taxon>Vertebrata</taxon>
        <taxon>Euteleostomi</taxon>
        <taxon>Mammalia</taxon>
        <taxon>Eutheria</taxon>
        <taxon>Laurasiatheria</taxon>
        <taxon>Chiroptera</taxon>
        <taxon>Yangochiroptera</taxon>
        <taxon>Vespertilionidae</taxon>
        <taxon>Cnephaeus</taxon>
    </lineage>
</organism>
<proteinExistence type="predicted"/>
<evidence type="ECO:0000313" key="2">
    <source>
        <dbReference type="Proteomes" id="UP001177744"/>
    </source>
</evidence>
<protein>
    <submittedName>
        <fullName evidence="1">Uncharacterized protein</fullName>
    </submittedName>
</protein>
<gene>
    <name evidence="1" type="ORF">QTO34_000228</name>
</gene>
<dbReference type="Proteomes" id="UP001177744">
    <property type="component" value="Unassembled WGS sequence"/>
</dbReference>
<sequence length="75" mass="8285">MPKPVWLVGWSVGLLTGGSRVRFRSKACTLVAGTSPIGGVVIIKCWGSLKNNNNKRPVFEGRANNFLMDWIRGLR</sequence>
<dbReference type="AlphaFoldDB" id="A0AA40IB13"/>
<evidence type="ECO:0000313" key="1">
    <source>
        <dbReference type="EMBL" id="KAK1346374.1"/>
    </source>
</evidence>
<keyword evidence="2" id="KW-1185">Reference proteome</keyword>
<dbReference type="EMBL" id="JAULJE010000001">
    <property type="protein sequence ID" value="KAK1346374.1"/>
    <property type="molecule type" value="Genomic_DNA"/>
</dbReference>
<name>A0AA40IB13_CNENI</name>